<dbReference type="InterPro" id="IPR035625">
    <property type="entry name" value="Tfc3-like_eWH"/>
</dbReference>
<dbReference type="PANTHER" id="PTHR15180">
    <property type="entry name" value="GENERAL TRANSCRIPTION FACTOR 3C POLYPEPTIDE 1"/>
    <property type="match status" value="1"/>
</dbReference>
<evidence type="ECO:0000259" key="7">
    <source>
        <dbReference type="Pfam" id="PF04182"/>
    </source>
</evidence>
<evidence type="ECO:0000259" key="11">
    <source>
        <dbReference type="Pfam" id="PF24655"/>
    </source>
</evidence>
<sequence>MDSIISTALDEICSQGNTGIPLVTLWSRLSPLSSSMKTHVWRNLLTIPQLQFKTKKNTVYGSSDTSIQNLDDALRLDLRIVANENLRANFVGLYDTQSNNATIPAIQRRVLERLAIARDNGDAQNLLAKEFGIDGRNFFYSVKQLESRGLIVRQPAIVRTKEVDSKTTSCITTNMIYLTRYAKPMGSQQRFEICKEDSVSEHDTTAAGDDTLINDFLPVMQEVCDKLEKANDKVLVISDIKQDLGYTGSDIRHRAWRSVCRRLLDSHVVEEFDAMVNNKVERCLRLLKRFSAEDFNYSRKKQLIKFGRSVQKTEQTLELSVDNQIYDMVDAQGSKGLAVMELCERLGIDKKKIYARLCSICSRVGMHLQAESHKKTRVFRLWTSRHARSESSDKFPDKAENIRGEDHDSSTPHGTDGLAKTKTTMEHSTAVSDADFSTTPASVTDSERNSGAKRRKVPTRRNLQESFNEIGQKVVNAAKGSPDLLKSAKSKVQQPHATIENSRREQRILERLKEEKFVLRVEFHKWLLTFEKDRSPKVDRKTIYRILDRLQDKGLCKCVGIRVPNVNDCDRSRCSVIVLHPSVQRLTRDIGNEIHDRIRSFELGFRSQRSSKRESDKTVPVLNDVQRAMRASKSGAMRGKGVVLAKMVRVKLLHCFLWDYFSSLPGWDSASSSIHDHISKNLFSLKDAFRAMPLQLFLQVVGSTQKADDIMKKYKQVMRLSELPNEEYKLLMDTRVIGILSMLIDILRRFKLIQMVSDRLRREKIEKYANLTHAMELNPYIEEPVFVAAKSDVTSLDLCPRIRHDFVLSNRDAVDEYWLTLEYCYAASDHEAAKQAFPGSVSQEVFGVRSWASDHVMTAEQRAKLLQCIDEKAKLSFKECEKFAKDLNLTIEQVMHVYHAKHGRRVKSNSKDKNKAVENSPSSSKKRKRASLVKTKGEGVKSIIVDGQKVLNSDAIDASNSESFQDSLQDDQTPIQMHRQEHAEISNLTEDEPQCSNIINRHASSKTRSLPSQRFTWTDEADRKLLSKYARHRAALGAKFHGVNWASVQELPAPPLPCKRRIQTMMRNDKVRKAVMRLCNLLSERYAKHLKTESDSVEHRKDEGKWDDFNEKSISQAFNNVLELKKMGKLMPSQRTRPEIHTEDIQTVSMDQVKDTSRLHQILKHVDEKDNGSVQVQKSLAVSTAVELLKLVFLSMPTSPGMPNLLEDTLRRYSEGDLFTAYSYLRDKKFLVGGSDGQPFVLSQNFLHSISKSPFPVNTGKRAAKFSSWLVEHERDLMDEGVTLTSLLQCGDVLKLFSLVASGELSLSVSLPEEGVGEPEHRRGLKRRADDVEESELDSAKKFKLLGEGEINVRKEKGFPGLAVSVRRVTIPIANAIELFKDDDSWSGELHFMSGETNNGCGSDDMKELLDSKDATVIPGSLVDSPWQAMASVASCIMSGSVNEQQSLFSPEVFEAVSNALHKAGDQGLSIEEVHCLISIPSQNICDCIVEVLQTFGVALKVNGYDNFRLVHSLYRSKYFLTLEDGRTTQSGQQSPPVNNLKRALEEHKSNDVVASGYSTSQNKQEHVAVNNVHKVTILNIPEVADSSGLQEESTKAPSVTFGTSIEGETKESTSVKSQPMAIFPWINADGSVNKVVFNGLVRRVLGTVMQNPGIPEEEIINQMDVLNPQSCRKLLELMTLNGYMKVREMVQTKFSGPPSLLTGLLFTGHRKTELSSRKHFFANSKGLFAL</sequence>
<evidence type="ECO:0000259" key="10">
    <source>
        <dbReference type="Pfam" id="PF24538"/>
    </source>
</evidence>
<feature type="domain" description="DUF7646" evidence="12">
    <location>
        <begin position="308"/>
        <end position="390"/>
    </location>
</feature>
<feature type="domain" description="General transcription factor 3C polypeptide 1 winged-helix" evidence="8">
    <location>
        <begin position="1"/>
        <end position="94"/>
    </location>
</feature>
<feature type="region of interest" description="Disordered" evidence="6">
    <location>
        <begin position="902"/>
        <end position="934"/>
    </location>
</feature>
<evidence type="ECO:0000256" key="4">
    <source>
        <dbReference type="ARBA" id="ARBA00023163"/>
    </source>
</evidence>
<evidence type="ECO:0000259" key="8">
    <source>
        <dbReference type="Pfam" id="PF23704"/>
    </source>
</evidence>
<dbReference type="InterPro" id="IPR056062">
    <property type="entry name" value="DUF7645"/>
</dbReference>
<protein>
    <submittedName>
        <fullName evidence="14">At1g59453</fullName>
    </submittedName>
</protein>
<dbReference type="EMBL" id="JN389445">
    <property type="protein sequence ID" value="AEM36356.1"/>
    <property type="molecule type" value="Genomic_DNA"/>
</dbReference>
<keyword evidence="2" id="KW-0597">Phosphoprotein</keyword>
<reference evidence="14" key="1">
    <citation type="journal article" date="2011" name="Plant Physiol.">
        <title>Genome-wide comparison of nucleotide-binding site-leucine-rich repeat-encoding genes in Arabidopsis.</title>
        <authorList>
            <person name="Guo Y.L."/>
            <person name="Fitz J."/>
            <person name="Schneeberger K."/>
            <person name="Ossowski S."/>
            <person name="Cao J."/>
            <person name="Weigel D."/>
        </authorList>
    </citation>
    <scope>NUCLEOTIDE SEQUENCE</scope>
</reference>
<keyword evidence="5" id="KW-0539">Nucleus</keyword>
<proteinExistence type="predicted"/>
<dbReference type="InterPro" id="IPR056020">
    <property type="entry name" value="DUF7599"/>
</dbReference>
<feature type="region of interest" description="Disordered" evidence="6">
    <location>
        <begin position="390"/>
        <end position="464"/>
    </location>
</feature>
<dbReference type="InterPro" id="IPR007309">
    <property type="entry name" value="TFIIIC_Bblock-bd"/>
</dbReference>
<dbReference type="GO" id="GO:0000127">
    <property type="term" value="C:transcription factor TFIIIC complex"/>
    <property type="evidence" value="ECO:0007669"/>
    <property type="project" value="InterPro"/>
</dbReference>
<dbReference type="InterPro" id="IPR056467">
    <property type="entry name" value="eWH_GTF3C1"/>
</dbReference>
<dbReference type="InterPro" id="IPR056064">
    <property type="entry name" value="DUF7647"/>
</dbReference>
<comment type="subcellular location">
    <subcellularLocation>
        <location evidence="1">Nucleus</location>
    </subcellularLocation>
</comment>
<feature type="compositionally biased region" description="Polar residues" evidence="6">
    <location>
        <begin position="426"/>
        <end position="444"/>
    </location>
</feature>
<dbReference type="InterPro" id="IPR056063">
    <property type="entry name" value="DUF7646"/>
</dbReference>
<reference evidence="14" key="2">
    <citation type="submission" date="2011-07" db="EMBL/GenBank/DDBJ databases">
        <authorList>
            <person name="Guo Y.-L."/>
            <person name="Weigel D."/>
        </authorList>
    </citation>
    <scope>NUCLEOTIDE SEQUENCE</scope>
</reference>
<dbReference type="InterPro" id="IPR044210">
    <property type="entry name" value="Tfc3-like"/>
</dbReference>
<dbReference type="GO" id="GO:0003677">
    <property type="term" value="F:DNA binding"/>
    <property type="evidence" value="ECO:0007669"/>
    <property type="project" value="UniProtKB-KW"/>
</dbReference>
<dbReference type="Pfam" id="PF24657">
    <property type="entry name" value="DUF7646"/>
    <property type="match status" value="1"/>
</dbReference>
<dbReference type="Pfam" id="PF24655">
    <property type="entry name" value="DUF7645"/>
    <property type="match status" value="1"/>
</dbReference>
<evidence type="ECO:0000256" key="1">
    <source>
        <dbReference type="ARBA" id="ARBA00004123"/>
    </source>
</evidence>
<gene>
    <name evidence="14" type="ordered locus">At1g59453</name>
</gene>
<organism evidence="14">
    <name type="scientific">Arabidopsis thaliana</name>
    <name type="common">Mouse-ear cress</name>
    <dbReference type="NCBI Taxonomy" id="3702"/>
    <lineage>
        <taxon>Eukaryota</taxon>
        <taxon>Viridiplantae</taxon>
        <taxon>Streptophyta</taxon>
        <taxon>Embryophyta</taxon>
        <taxon>Tracheophyta</taxon>
        <taxon>Spermatophyta</taxon>
        <taxon>Magnoliopsida</taxon>
        <taxon>eudicotyledons</taxon>
        <taxon>Gunneridae</taxon>
        <taxon>Pentapetalae</taxon>
        <taxon>rosids</taxon>
        <taxon>malvids</taxon>
        <taxon>Brassicales</taxon>
        <taxon>Brassicaceae</taxon>
        <taxon>Camelineae</taxon>
        <taxon>Arabidopsis</taxon>
    </lineage>
</organism>
<dbReference type="Pfam" id="PF24538">
    <property type="entry name" value="DUF7599"/>
    <property type="match status" value="1"/>
</dbReference>
<dbReference type="GO" id="GO:0006384">
    <property type="term" value="P:transcription initiation at RNA polymerase III promoter"/>
    <property type="evidence" value="ECO:0007669"/>
    <property type="project" value="InterPro"/>
</dbReference>
<feature type="domain" description="DUF7645" evidence="11">
    <location>
        <begin position="853"/>
        <end position="910"/>
    </location>
</feature>
<dbReference type="Pfam" id="PF24658">
    <property type="entry name" value="DUF7647"/>
    <property type="match status" value="1"/>
</dbReference>
<dbReference type="Pfam" id="PF04182">
    <property type="entry name" value="B-block_TFIIIC"/>
    <property type="match status" value="1"/>
</dbReference>
<evidence type="ECO:0000259" key="13">
    <source>
        <dbReference type="Pfam" id="PF24658"/>
    </source>
</evidence>
<feature type="compositionally biased region" description="Basic and acidic residues" evidence="6">
    <location>
        <begin position="390"/>
        <end position="410"/>
    </location>
</feature>
<feature type="region of interest" description="Disordered" evidence="6">
    <location>
        <begin position="1312"/>
        <end position="1331"/>
    </location>
</feature>
<keyword evidence="4" id="KW-0804">Transcription</keyword>
<feature type="domain" description="GTF3C1 extended winged-helix" evidence="9">
    <location>
        <begin position="497"/>
        <end position="604"/>
    </location>
</feature>
<feature type="compositionally biased region" description="Basic and acidic residues" evidence="6">
    <location>
        <begin position="1318"/>
        <end position="1330"/>
    </location>
</feature>
<accession>G1JSI8</accession>
<keyword evidence="3" id="KW-0238">DNA-binding</keyword>
<evidence type="ECO:0000256" key="5">
    <source>
        <dbReference type="ARBA" id="ARBA00023242"/>
    </source>
</evidence>
<evidence type="ECO:0000313" key="14">
    <source>
        <dbReference type="EMBL" id="AEM36356.1"/>
    </source>
</evidence>
<dbReference type="Pfam" id="PF23704">
    <property type="entry name" value="WHD_GTF3C1_N"/>
    <property type="match status" value="1"/>
</dbReference>
<feature type="domain" description="B-block binding subunit of TFIIIC" evidence="7">
    <location>
        <begin position="105"/>
        <end position="183"/>
    </location>
</feature>
<evidence type="ECO:0000256" key="2">
    <source>
        <dbReference type="ARBA" id="ARBA00022553"/>
    </source>
</evidence>
<evidence type="ECO:0000259" key="12">
    <source>
        <dbReference type="Pfam" id="PF24657"/>
    </source>
</evidence>
<feature type="domain" description="DUF7599" evidence="10">
    <location>
        <begin position="214"/>
        <end position="296"/>
    </location>
</feature>
<dbReference type="CDD" id="cd16169">
    <property type="entry name" value="Tau138_eWH"/>
    <property type="match status" value="1"/>
</dbReference>
<evidence type="ECO:0000259" key="9">
    <source>
        <dbReference type="Pfam" id="PF24101"/>
    </source>
</evidence>
<evidence type="ECO:0000256" key="6">
    <source>
        <dbReference type="SAM" id="MobiDB-lite"/>
    </source>
</evidence>
<name>G1JSI8_ARATH</name>
<evidence type="ECO:0000256" key="3">
    <source>
        <dbReference type="ARBA" id="ARBA00023125"/>
    </source>
</evidence>
<dbReference type="ExpressionAtlas" id="G1JSI8">
    <property type="expression patterns" value="baseline and differential"/>
</dbReference>
<dbReference type="InterPro" id="IPR056428">
    <property type="entry name" value="WH_GTF3C1"/>
</dbReference>
<dbReference type="GO" id="GO:0005634">
    <property type="term" value="C:nucleus"/>
    <property type="evidence" value="ECO:0007669"/>
    <property type="project" value="UniProtKB-SubCell"/>
</dbReference>
<feature type="domain" description="DUF7647" evidence="13">
    <location>
        <begin position="676"/>
        <end position="852"/>
    </location>
</feature>
<dbReference type="PANTHER" id="PTHR15180:SF1">
    <property type="entry name" value="GENERAL TRANSCRIPTION FACTOR 3C POLYPEPTIDE 1"/>
    <property type="match status" value="1"/>
</dbReference>
<dbReference type="Pfam" id="PF24101">
    <property type="entry name" value="WHD_GTF3C1"/>
    <property type="match status" value="1"/>
</dbReference>